<dbReference type="PANTHER" id="PTHR31210:SF8">
    <property type="entry name" value="DUF707 DOMAIN-CONTAINING PROTEIN"/>
    <property type="match status" value="1"/>
</dbReference>
<evidence type="ECO:0000313" key="1">
    <source>
        <dbReference type="EMBL" id="KAK2965807.1"/>
    </source>
</evidence>
<dbReference type="Pfam" id="PF05212">
    <property type="entry name" value="DUF707"/>
    <property type="match status" value="1"/>
</dbReference>
<keyword evidence="2" id="KW-1185">Reference proteome</keyword>
<dbReference type="InterPro" id="IPR007877">
    <property type="entry name" value="DUF707"/>
</dbReference>
<dbReference type="Proteomes" id="UP001187471">
    <property type="component" value="Unassembled WGS sequence"/>
</dbReference>
<dbReference type="EMBL" id="JAVXUO010003180">
    <property type="protein sequence ID" value="KAK2965807.1"/>
    <property type="molecule type" value="Genomic_DNA"/>
</dbReference>
<gene>
    <name evidence="1" type="ORF">RJ640_025316</name>
</gene>
<evidence type="ECO:0000313" key="2">
    <source>
        <dbReference type="Proteomes" id="UP001187471"/>
    </source>
</evidence>
<name>A0AA88U8I5_9ASTE</name>
<protein>
    <submittedName>
        <fullName evidence="1">Uncharacterized protein</fullName>
    </submittedName>
</protein>
<organism evidence="1 2">
    <name type="scientific">Escallonia rubra</name>
    <dbReference type="NCBI Taxonomy" id="112253"/>
    <lineage>
        <taxon>Eukaryota</taxon>
        <taxon>Viridiplantae</taxon>
        <taxon>Streptophyta</taxon>
        <taxon>Embryophyta</taxon>
        <taxon>Tracheophyta</taxon>
        <taxon>Spermatophyta</taxon>
        <taxon>Magnoliopsida</taxon>
        <taxon>eudicotyledons</taxon>
        <taxon>Gunneridae</taxon>
        <taxon>Pentapetalae</taxon>
        <taxon>asterids</taxon>
        <taxon>campanulids</taxon>
        <taxon>Escalloniales</taxon>
        <taxon>Escalloniaceae</taxon>
        <taxon>Escallonia</taxon>
    </lineage>
</organism>
<dbReference type="AlphaFoldDB" id="A0AA88U8I5"/>
<proteinExistence type="predicted"/>
<comment type="caution">
    <text evidence="1">The sequence shown here is derived from an EMBL/GenBank/DDBJ whole genome shotgun (WGS) entry which is preliminary data.</text>
</comment>
<accession>A0AA88U8I5</accession>
<dbReference type="PANTHER" id="PTHR31210">
    <property type="entry name" value="OS06G0731900 PROTEIN"/>
    <property type="match status" value="1"/>
</dbReference>
<reference evidence="1" key="1">
    <citation type="submission" date="2022-12" db="EMBL/GenBank/DDBJ databases">
        <title>Draft genome assemblies for two species of Escallonia (Escalloniales).</title>
        <authorList>
            <person name="Chanderbali A."/>
            <person name="Dervinis C."/>
            <person name="Anghel I."/>
            <person name="Soltis D."/>
            <person name="Soltis P."/>
            <person name="Zapata F."/>
        </authorList>
    </citation>
    <scope>NUCLEOTIDE SEQUENCE</scope>
    <source>
        <strain evidence="1">UCBG92.1500</strain>
        <tissue evidence="1">Leaf</tissue>
    </source>
</reference>
<sequence>MYTLLIALSLGTENFHVESYAFDSEAAKSSALRVNAGLMEVRHCLKALFPELLTWKCIRYGAPHITAYAKFFLIKLLYLLASIRHHLLLIDLAVFLMKVNKKSPTNLLAMAVGKKQKGNVNEIVKKFPSTDFVVMLFHYDGVVDDWRDLEWSSRAIHVSAVNQTKWWFAKRFLHPDVISEYAYIFLWDEDLGVENFHAGRYLSIVKEEGLHISQPALDPHKSEVHHQITSRKEGVKLHRRITGLSRSGKRCFENSTDPPCTGILQMGGNDGSCFLMGIMALRMNDWIYAWGLDMQLGYCAQGNRTQNIGIIDSEYVVHSGLPTLGGSAENKVFLESGWINLILRSIDFHLFVSMPASINASPVIMAHSTIKIIEENWFVYALEKNRLQISIQDASEAWSWVRKQSLVELERFKRKWRKAVSEDKSWIDPYEQPVKRNS</sequence>